<gene>
    <name evidence="1" type="ORF">MERR_LOCUS15029</name>
</gene>
<dbReference type="Proteomes" id="UP000467841">
    <property type="component" value="Unassembled WGS sequence"/>
</dbReference>
<keyword evidence="2" id="KW-1185">Reference proteome</keyword>
<comment type="caution">
    <text evidence="1">The sequence shown here is derived from an EMBL/GenBank/DDBJ whole genome shotgun (WGS) entry which is preliminary data.</text>
</comment>
<name>A0A6D2IMG2_9BRAS</name>
<dbReference type="AlphaFoldDB" id="A0A6D2IMG2"/>
<sequence>MAMELFSFMPKSSTINPNMANSTAVMANSTVTAFPLGYSPLKTNDAWPQRSHCANDAFTLFFRMMWMLFDTQFNDVHGQCGCLNEKTCGLRYSTSEKAAFCAIPNPPQMYSFTAIASRDPTIPEPYFPCSFPLHRE</sequence>
<evidence type="ECO:0000313" key="2">
    <source>
        <dbReference type="Proteomes" id="UP000467841"/>
    </source>
</evidence>
<protein>
    <submittedName>
        <fullName evidence="1">Uncharacterized protein</fullName>
    </submittedName>
</protein>
<organism evidence="1 2">
    <name type="scientific">Microthlaspi erraticum</name>
    <dbReference type="NCBI Taxonomy" id="1685480"/>
    <lineage>
        <taxon>Eukaryota</taxon>
        <taxon>Viridiplantae</taxon>
        <taxon>Streptophyta</taxon>
        <taxon>Embryophyta</taxon>
        <taxon>Tracheophyta</taxon>
        <taxon>Spermatophyta</taxon>
        <taxon>Magnoliopsida</taxon>
        <taxon>eudicotyledons</taxon>
        <taxon>Gunneridae</taxon>
        <taxon>Pentapetalae</taxon>
        <taxon>rosids</taxon>
        <taxon>malvids</taxon>
        <taxon>Brassicales</taxon>
        <taxon>Brassicaceae</taxon>
        <taxon>Coluteocarpeae</taxon>
        <taxon>Microthlaspi</taxon>
    </lineage>
</organism>
<proteinExistence type="predicted"/>
<reference evidence="1" key="1">
    <citation type="submission" date="2020-01" db="EMBL/GenBank/DDBJ databases">
        <authorList>
            <person name="Mishra B."/>
        </authorList>
    </citation>
    <scope>NUCLEOTIDE SEQUENCE [LARGE SCALE GENOMIC DNA]</scope>
</reference>
<dbReference type="EMBL" id="CACVBM020001061">
    <property type="protein sequence ID" value="CAA7027794.1"/>
    <property type="molecule type" value="Genomic_DNA"/>
</dbReference>
<evidence type="ECO:0000313" key="1">
    <source>
        <dbReference type="EMBL" id="CAA7027794.1"/>
    </source>
</evidence>
<accession>A0A6D2IMG2</accession>